<keyword evidence="2" id="KW-1185">Reference proteome</keyword>
<dbReference type="AlphaFoldDB" id="A0A8S1YBW5"/>
<comment type="caution">
    <text evidence="1">The sequence shown here is derived from an EMBL/GenBank/DDBJ whole genome shotgun (WGS) entry which is preliminary data.</text>
</comment>
<dbReference type="Proteomes" id="UP000683925">
    <property type="component" value="Unassembled WGS sequence"/>
</dbReference>
<evidence type="ECO:0000313" key="1">
    <source>
        <dbReference type="EMBL" id="CAD8209312.1"/>
    </source>
</evidence>
<protein>
    <submittedName>
        <fullName evidence="1">Uncharacterized protein</fullName>
    </submittedName>
</protein>
<organism evidence="1 2">
    <name type="scientific">Paramecium octaurelia</name>
    <dbReference type="NCBI Taxonomy" id="43137"/>
    <lineage>
        <taxon>Eukaryota</taxon>
        <taxon>Sar</taxon>
        <taxon>Alveolata</taxon>
        <taxon>Ciliophora</taxon>
        <taxon>Intramacronucleata</taxon>
        <taxon>Oligohymenophorea</taxon>
        <taxon>Peniculida</taxon>
        <taxon>Parameciidae</taxon>
        <taxon>Paramecium</taxon>
    </lineage>
</organism>
<dbReference type="EMBL" id="CAJJDP010000149">
    <property type="protein sequence ID" value="CAD8209312.1"/>
    <property type="molecule type" value="Genomic_DNA"/>
</dbReference>
<reference evidence="1" key="1">
    <citation type="submission" date="2021-01" db="EMBL/GenBank/DDBJ databases">
        <authorList>
            <consortium name="Genoscope - CEA"/>
            <person name="William W."/>
        </authorList>
    </citation>
    <scope>NUCLEOTIDE SEQUENCE</scope>
</reference>
<proteinExistence type="predicted"/>
<sequence>MCRRIIPKIKQRINKLSHRQQIIDLNKQSIWLNDLKEQGILLNSNIIMKYQIIIQRWNQLKLLLIPNFKKIQK</sequence>
<name>A0A8S1YBW5_PAROT</name>
<gene>
    <name evidence="1" type="ORF">POCTA_138.1.T1470004</name>
</gene>
<accession>A0A8S1YBW5</accession>
<evidence type="ECO:0000313" key="2">
    <source>
        <dbReference type="Proteomes" id="UP000683925"/>
    </source>
</evidence>